<evidence type="ECO:0000313" key="7">
    <source>
        <dbReference type="Proteomes" id="UP000312032"/>
    </source>
</evidence>
<comment type="catalytic activity">
    <reaction evidence="4">
        <text>1D-myo-inositol 2-(L-cysteinylamino)-2-deoxy-alpha-D-glucopyranoside + acetyl-CoA = mycothiol + CoA + H(+)</text>
        <dbReference type="Rhea" id="RHEA:26172"/>
        <dbReference type="ChEBI" id="CHEBI:15378"/>
        <dbReference type="ChEBI" id="CHEBI:16768"/>
        <dbReference type="ChEBI" id="CHEBI:57287"/>
        <dbReference type="ChEBI" id="CHEBI:57288"/>
        <dbReference type="ChEBI" id="CHEBI:58887"/>
        <dbReference type="EC" id="2.3.1.189"/>
    </reaction>
</comment>
<accession>A0A5C4U3C9</accession>
<comment type="similarity">
    <text evidence="4">Belongs to the acetyltransferase family. MshD subfamily.</text>
</comment>
<dbReference type="GO" id="GO:0008999">
    <property type="term" value="F:protein-N-terminal-alanine acetyltransferase activity"/>
    <property type="evidence" value="ECO:0007669"/>
    <property type="project" value="TreeGrafter"/>
</dbReference>
<evidence type="ECO:0000313" key="6">
    <source>
        <dbReference type="EMBL" id="TNL96108.1"/>
    </source>
</evidence>
<dbReference type="NCBIfam" id="TIGR03448">
    <property type="entry name" value="mycothiol_MshD"/>
    <property type="match status" value="1"/>
</dbReference>
<feature type="binding site" evidence="4">
    <location>
        <begin position="71"/>
        <end position="73"/>
    </location>
    <ligand>
        <name>acetyl-CoA</name>
        <dbReference type="ChEBI" id="CHEBI:57288"/>
        <label>1</label>
    </ligand>
</feature>
<dbReference type="AlphaFoldDB" id="A0A5C4U3C9"/>
<comment type="caution">
    <text evidence="6">The sequence shown here is derived from an EMBL/GenBank/DDBJ whole genome shotgun (WGS) entry which is preliminary data.</text>
</comment>
<comment type="function">
    <text evidence="4">Catalyzes the transfer of acetyl from acetyl-CoA to desacetylmycothiol (Cys-GlcN-Ins) to form mycothiol.</text>
</comment>
<proteinExistence type="inferred from homology"/>
<dbReference type="GO" id="GO:0010125">
    <property type="term" value="P:mycothiol biosynthetic process"/>
    <property type="evidence" value="ECO:0007669"/>
    <property type="project" value="UniProtKB-UniRule"/>
</dbReference>
<comment type="caution">
    <text evidence="4">Lacks conserved residue(s) required for the propagation of feature annotation.</text>
</comment>
<dbReference type="Proteomes" id="UP000312032">
    <property type="component" value="Unassembled WGS sequence"/>
</dbReference>
<evidence type="ECO:0000256" key="4">
    <source>
        <dbReference type="HAMAP-Rule" id="MF_01698"/>
    </source>
</evidence>
<feature type="binding site" evidence="4">
    <location>
        <position position="221"/>
    </location>
    <ligand>
        <name>1D-myo-inositol 2-(L-cysteinylamino)-2-deoxy-alpha-D-glucopyranoside</name>
        <dbReference type="ChEBI" id="CHEBI:58887"/>
    </ligand>
</feature>
<keyword evidence="7" id="KW-1185">Reference proteome</keyword>
<feature type="binding site" evidence="4">
    <location>
        <position position="229"/>
    </location>
    <ligand>
        <name>1D-myo-inositol 2-(L-cysteinylamino)-2-deoxy-alpha-D-glucopyranoside</name>
        <dbReference type="ChEBI" id="CHEBI:58887"/>
    </ligand>
</feature>
<dbReference type="PANTHER" id="PTHR43617:SF31">
    <property type="entry name" value="MYCOTHIOL ACETYLTRANSFERASE"/>
    <property type="match status" value="1"/>
</dbReference>
<dbReference type="PIRSF" id="PIRSF021524">
    <property type="entry name" value="MSH_acetyltransferase"/>
    <property type="match status" value="1"/>
</dbReference>
<dbReference type="InterPro" id="IPR050276">
    <property type="entry name" value="MshD_Acetyltransferase"/>
</dbReference>
<feature type="binding site" evidence="4">
    <location>
        <position position="34"/>
    </location>
    <ligand>
        <name>1D-myo-inositol 2-(L-cysteinylamino)-2-deoxy-alpha-D-glucopyranoside</name>
        <dbReference type="ChEBI" id="CHEBI:58887"/>
    </ligand>
</feature>
<dbReference type="InterPro" id="IPR017813">
    <property type="entry name" value="Mycothiol_AcTrfase"/>
</dbReference>
<feature type="domain" description="N-acetyltransferase" evidence="5">
    <location>
        <begin position="152"/>
        <end position="296"/>
    </location>
</feature>
<protein>
    <recommendedName>
        <fullName evidence="4">Mycothiol acetyltransferase</fullName>
        <shortName evidence="4">MSH acetyltransferase</shortName>
        <ecNumber evidence="4">2.3.1.189</ecNumber>
    </recommendedName>
    <alternativeName>
        <fullName evidence="4">Mycothiol synthase</fullName>
    </alternativeName>
</protein>
<dbReference type="HAMAP" id="MF_01698">
    <property type="entry name" value="MshD"/>
    <property type="match status" value="1"/>
</dbReference>
<keyword evidence="3 4" id="KW-0012">Acyltransferase</keyword>
<gene>
    <name evidence="4 6" type="primary">mshD</name>
    <name evidence="6" type="ORF">FHE74_08770</name>
</gene>
<dbReference type="SUPFAM" id="SSF55729">
    <property type="entry name" value="Acyl-CoA N-acyltransferases (Nat)"/>
    <property type="match status" value="2"/>
</dbReference>
<dbReference type="PANTHER" id="PTHR43617">
    <property type="entry name" value="L-AMINO ACID N-ACETYLTRANSFERASE"/>
    <property type="match status" value="1"/>
</dbReference>
<keyword evidence="2 4" id="KW-0677">Repeat</keyword>
<dbReference type="PROSITE" id="PS51186">
    <property type="entry name" value="GNAT"/>
    <property type="match status" value="2"/>
</dbReference>
<dbReference type="EMBL" id="VDHJ01000011">
    <property type="protein sequence ID" value="TNL96108.1"/>
    <property type="molecule type" value="Genomic_DNA"/>
</dbReference>
<dbReference type="RefSeq" id="WP_139466131.1">
    <property type="nucleotide sequence ID" value="NZ_VDHJ01000011.1"/>
</dbReference>
<keyword evidence="1 4" id="KW-0808">Transferase</keyword>
<dbReference type="Gene3D" id="3.40.630.30">
    <property type="match status" value="1"/>
</dbReference>
<organism evidence="6 7">
    <name type="scientific">Corynebacterium tapiri</name>
    <dbReference type="NCBI Taxonomy" id="1448266"/>
    <lineage>
        <taxon>Bacteria</taxon>
        <taxon>Bacillati</taxon>
        <taxon>Actinomycetota</taxon>
        <taxon>Actinomycetes</taxon>
        <taxon>Mycobacteriales</taxon>
        <taxon>Corynebacteriaceae</taxon>
        <taxon>Corynebacterium</taxon>
    </lineage>
</organism>
<dbReference type="InterPro" id="IPR000182">
    <property type="entry name" value="GNAT_dom"/>
</dbReference>
<dbReference type="EC" id="2.3.1.189" evidence="4"/>
<feature type="binding site" evidence="4">
    <location>
        <position position="178"/>
    </location>
    <ligand>
        <name>1D-myo-inositol 2-(L-cysteinylamino)-2-deoxy-alpha-D-glucopyranoside</name>
        <dbReference type="ChEBI" id="CHEBI:58887"/>
    </ligand>
</feature>
<dbReference type="CDD" id="cd04301">
    <property type="entry name" value="NAT_SF"/>
    <property type="match status" value="2"/>
</dbReference>
<evidence type="ECO:0000256" key="3">
    <source>
        <dbReference type="ARBA" id="ARBA00023315"/>
    </source>
</evidence>
<feature type="domain" description="N-acetyltransferase" evidence="5">
    <location>
        <begin position="6"/>
        <end position="135"/>
    </location>
</feature>
<reference evidence="6 7" key="1">
    <citation type="submission" date="2019-06" db="EMBL/GenBank/DDBJ databases">
        <authorList>
            <person name="Li J."/>
        </authorList>
    </citation>
    <scope>NUCLEOTIDE SEQUENCE [LARGE SCALE GENOMIC DNA]</scope>
    <source>
        <strain evidence="6 7">LMG 28165</strain>
    </source>
</reference>
<evidence type="ECO:0000256" key="1">
    <source>
        <dbReference type="ARBA" id="ARBA00022679"/>
    </source>
</evidence>
<dbReference type="Pfam" id="PF13508">
    <property type="entry name" value="Acetyltransf_7"/>
    <property type="match status" value="1"/>
</dbReference>
<dbReference type="Pfam" id="PF00583">
    <property type="entry name" value="Acetyltransf_1"/>
    <property type="match status" value="1"/>
</dbReference>
<dbReference type="OrthoDB" id="3208058at2"/>
<feature type="binding site" evidence="4">
    <location>
        <begin position="272"/>
        <end position="277"/>
    </location>
    <ligand>
        <name>acetyl-CoA</name>
        <dbReference type="ChEBI" id="CHEBI:57288"/>
        <label>2</label>
    </ligand>
</feature>
<dbReference type="GO" id="GO:0035447">
    <property type="term" value="F:mycothiol synthase activity"/>
    <property type="evidence" value="ECO:0007669"/>
    <property type="project" value="UniProtKB-UniRule"/>
</dbReference>
<dbReference type="InterPro" id="IPR016181">
    <property type="entry name" value="Acyl_CoA_acyltransferase"/>
</dbReference>
<comment type="subunit">
    <text evidence="4">Monomer.</text>
</comment>
<sequence>MTDVTLTWTNPDPSQAHDLLRQARETDGVEALSEQFVLGLDDASRAHRHLLATSGDVLVGLAAVDGSGVELIVSPEYRGKGIGERMTRAVLAEVEGAQLWAHGNLPAAQRLANKVGATPGRRLLVMAIEEEKLQGTTYEAPEGFELLGMDESAQRFGQEETGGEWLRVNNDAFSWHPEQGGWDENRLAQARAVDWYEPADLLMLWDTSAKPAQLAGFHWIKWQSPTEGEVYVVALSSEYRGRGLGAPLVNAGVARLLEGGAQRVILYVEDDNEAAVRRYRASGFEVAEEHVVYSVR</sequence>
<feature type="binding site" evidence="4">
    <location>
        <position position="267"/>
    </location>
    <ligand>
        <name>1D-myo-inositol 2-(L-cysteinylamino)-2-deoxy-alpha-D-glucopyranoside</name>
        <dbReference type="ChEBI" id="CHEBI:58887"/>
    </ligand>
</feature>
<evidence type="ECO:0000256" key="2">
    <source>
        <dbReference type="ARBA" id="ARBA00022737"/>
    </source>
</evidence>
<feature type="binding site" evidence="4">
    <location>
        <begin position="233"/>
        <end position="235"/>
    </location>
    <ligand>
        <name>acetyl-CoA</name>
        <dbReference type="ChEBI" id="CHEBI:57288"/>
        <label>2</label>
    </ligand>
</feature>
<name>A0A5C4U3C9_9CORY</name>
<evidence type="ECO:0000259" key="5">
    <source>
        <dbReference type="PROSITE" id="PS51186"/>
    </source>
</evidence>